<reference evidence="2" key="1">
    <citation type="journal article" date="2020" name="mSystems">
        <title>Genome- and Community-Level Interaction Insights into Carbon Utilization and Element Cycling Functions of Hydrothermarchaeota in Hydrothermal Sediment.</title>
        <authorList>
            <person name="Zhou Z."/>
            <person name="Liu Y."/>
            <person name="Xu W."/>
            <person name="Pan J."/>
            <person name="Luo Z.H."/>
            <person name="Li M."/>
        </authorList>
    </citation>
    <scope>NUCLEOTIDE SEQUENCE [LARGE SCALE GENOMIC DNA]</scope>
    <source>
        <strain evidence="2">SpSt-1105</strain>
    </source>
</reference>
<name>A0A7J3Z7S7_9CREN</name>
<comment type="caution">
    <text evidence="2">The sequence shown here is derived from an EMBL/GenBank/DDBJ whole genome shotgun (WGS) entry which is preliminary data.</text>
</comment>
<evidence type="ECO:0000313" key="2">
    <source>
        <dbReference type="EMBL" id="HHQ50732.1"/>
    </source>
</evidence>
<feature type="transmembrane region" description="Helical" evidence="1">
    <location>
        <begin position="370"/>
        <end position="392"/>
    </location>
</feature>
<sequence length="394" mass="43530">MGVHSGKLIAFIVMLITGLLVGASIEVMAAPRNSGAEGKTLSDYIGAEFKAYPIERLESLESVPEGMIKLNEVKDRLANILYLVSSDPFSIVVNLTHIGKARYLSENFYAYKGIYKGRVVEAVIGDLGDFLVKIGDGTTGAYLTCNLTTDEPRPPLSFILPRNAKVELYGQFSEREALSMVDVVCENANNTLVCTRPENATVERRLFNPYEVYYIVVDGYRLEPPLRIRCADPKYNNGLRAVYVEGFIPRLSFSKAQSVVLDEDMAQDIVKLARESGIDVTKPEELTVRDIYLAMASEQMVIPTLVLMHENTMILVGLHPSGPIFLGSAGLIGSPGAEEALLDSGLRLDWEDMLSNMEYVKHTREEGVQVYLVVLGITLAVTALAVALMIWIRR</sequence>
<dbReference type="EMBL" id="DRYQ01000078">
    <property type="protein sequence ID" value="HHQ50732.1"/>
    <property type="molecule type" value="Genomic_DNA"/>
</dbReference>
<proteinExistence type="predicted"/>
<dbReference type="AlphaFoldDB" id="A0A7J3Z7S7"/>
<gene>
    <name evidence="2" type="ORF">ENM66_05220</name>
</gene>
<protein>
    <submittedName>
        <fullName evidence="2">Uncharacterized protein</fullName>
    </submittedName>
</protein>
<accession>A0A7J3Z7S7</accession>
<keyword evidence="1" id="KW-1133">Transmembrane helix</keyword>
<keyword evidence="1" id="KW-0472">Membrane</keyword>
<keyword evidence="1" id="KW-0812">Transmembrane</keyword>
<organism evidence="2">
    <name type="scientific">Ignisphaera aggregans</name>
    <dbReference type="NCBI Taxonomy" id="334771"/>
    <lineage>
        <taxon>Archaea</taxon>
        <taxon>Thermoproteota</taxon>
        <taxon>Thermoprotei</taxon>
        <taxon>Desulfurococcales</taxon>
        <taxon>Desulfurococcaceae</taxon>
        <taxon>Ignisphaera</taxon>
    </lineage>
</organism>
<evidence type="ECO:0000256" key="1">
    <source>
        <dbReference type="SAM" id="Phobius"/>
    </source>
</evidence>